<sequence>MHADAVGREAWQHSRLGRPINEWDPLDLEIHPAVDVPSTMGNARGVARLPGYVRRAHDEDLAVVVERAVAGTSAMAVLVGSSSTGKTRACWEAVQPLASLGWRLWHPFDPTRAGSALDGIAHVEAHTVVWLNEAQHYLGAGSGVGERIAGALYGLLTDPGRGPVLVLGTLWPEYARAYTRRPGPQDPDPHPQVRALLAGRHINVPEAFDTAALESARRLAADGDRQLAQALERSDAGAVTQFLAGAPELLHRYRTASPAGRAVLLAAMDARRLGAVFPLPAAFLEDAAQDYLTDSEYYALADDWLEQALVELTSTVHGNMAPLRRTRSDHTRGASEPATAPPPKPRYELADYLEQHARSERGRLCPPASLWQSALDHLTAPGHLAVFAEAAMRRFRLRHASQLWGKASGTGDPDVLARFAWLTEDWDTAGRLYSEGHASGDPHVLSQLAHRLREAGDRDTADRLQQLAIGTGSPAFLYQRARYAEMSGDQTQALRLFQRAADAGDSMAVFELAKRRAAAGDWTGVERLYRQDIDTAADFFIALYVGLWREIADKDEVERWHRLATEEHDPQAMFLIAWMREQAGDQEGAEQLARQAAEAGYPVIAFKLGWARYTKDQEAAERAFLPAAHAGHSDARYWLSNVRDLAGDREGAEYWLRQACDVGNYFAMRNLAVLRAAAGDLAEAKRLDQQAADAGDPIVMIQTASHIGWIDPDEAEHMWRQVADSGHYLELPLARDMARLWPHGLEPDGTPSAPW</sequence>
<evidence type="ECO:0000313" key="2">
    <source>
        <dbReference type="EMBL" id="OIK07920.1"/>
    </source>
</evidence>
<accession>A0A1S2QP33</accession>
<dbReference type="InterPro" id="IPR011990">
    <property type="entry name" value="TPR-like_helical_dom_sf"/>
</dbReference>
<name>A0A1S2QP33_9ACTN</name>
<evidence type="ECO:0000256" key="1">
    <source>
        <dbReference type="SAM" id="MobiDB-lite"/>
    </source>
</evidence>
<dbReference type="Gene3D" id="1.25.40.10">
    <property type="entry name" value="Tetratricopeptide repeat domain"/>
    <property type="match status" value="1"/>
</dbReference>
<keyword evidence="3" id="KW-1185">Reference proteome</keyword>
<proteinExistence type="predicted"/>
<dbReference type="EMBL" id="MLYO01000009">
    <property type="protein sequence ID" value="OIK07920.1"/>
    <property type="molecule type" value="Genomic_DNA"/>
</dbReference>
<organism evidence="2 3">
    <name type="scientific">Streptomyces monashensis</name>
    <dbReference type="NCBI Taxonomy" id="1678012"/>
    <lineage>
        <taxon>Bacteria</taxon>
        <taxon>Bacillati</taxon>
        <taxon>Actinomycetota</taxon>
        <taxon>Actinomycetes</taxon>
        <taxon>Kitasatosporales</taxon>
        <taxon>Streptomycetaceae</taxon>
        <taxon>Streptomyces</taxon>
    </lineage>
</organism>
<gene>
    <name evidence="2" type="ORF">BIV23_02365</name>
</gene>
<evidence type="ECO:0008006" key="4">
    <source>
        <dbReference type="Google" id="ProtNLM"/>
    </source>
</evidence>
<dbReference type="AlphaFoldDB" id="A0A1S2QP33"/>
<reference evidence="2 3" key="1">
    <citation type="submission" date="2016-10" db="EMBL/GenBank/DDBJ databases">
        <title>Genome sequence of Streptomyces sp. MUSC 1.</title>
        <authorList>
            <person name="Lee L.-H."/>
            <person name="Ser H.-L."/>
            <person name="Law J.W.-F."/>
        </authorList>
    </citation>
    <scope>NUCLEOTIDE SEQUENCE [LARGE SCALE GENOMIC DNA]</scope>
    <source>
        <strain evidence="2 3">MUSC 1</strain>
    </source>
</reference>
<dbReference type="Proteomes" id="UP000179642">
    <property type="component" value="Unassembled WGS sequence"/>
</dbReference>
<feature type="region of interest" description="Disordered" evidence="1">
    <location>
        <begin position="322"/>
        <end position="346"/>
    </location>
</feature>
<dbReference type="SUPFAM" id="SSF81901">
    <property type="entry name" value="HCP-like"/>
    <property type="match status" value="2"/>
</dbReference>
<comment type="caution">
    <text evidence="2">The sequence shown here is derived from an EMBL/GenBank/DDBJ whole genome shotgun (WGS) entry which is preliminary data.</text>
</comment>
<protein>
    <recommendedName>
        <fullName evidence="4">Sel1 repeat family protein</fullName>
    </recommendedName>
</protein>
<evidence type="ECO:0000313" key="3">
    <source>
        <dbReference type="Proteomes" id="UP000179642"/>
    </source>
</evidence>